<evidence type="ECO:0000313" key="3">
    <source>
        <dbReference type="Proteomes" id="UP001642360"/>
    </source>
</evidence>
<proteinExistence type="inferred from homology"/>
<comment type="caution">
    <text evidence="2">The sequence shown here is derived from an EMBL/GenBank/DDBJ whole genome shotgun (WGS) entry which is preliminary data.</text>
</comment>
<evidence type="ECO:0000256" key="1">
    <source>
        <dbReference type="ARBA" id="ARBA00008668"/>
    </source>
</evidence>
<protein>
    <submittedName>
        <fullName evidence="2">Uncharacterized protein</fullName>
    </submittedName>
</protein>
<sequence>MIAITMILIEIKHSMVTAELLGFNDYIPPFATARGQDILKGVNYGSGSVGIRDETGQQLVFPRPYNIP</sequence>
<reference evidence="2 3" key="1">
    <citation type="submission" date="2024-02" db="EMBL/GenBank/DDBJ databases">
        <authorList>
            <person name="Vignale AGUSTIN F."/>
            <person name="Sosa J E."/>
            <person name="Modenutti C."/>
        </authorList>
    </citation>
    <scope>NUCLEOTIDE SEQUENCE [LARGE SCALE GENOMIC DNA]</scope>
</reference>
<dbReference type="InterPro" id="IPR051238">
    <property type="entry name" value="GDSL_esterase/lipase"/>
</dbReference>
<dbReference type="PANTHER" id="PTHR45650:SF3">
    <property type="entry name" value="OS01G0748500 PROTEIN"/>
    <property type="match status" value="1"/>
</dbReference>
<keyword evidence="3" id="KW-1185">Reference proteome</keyword>
<accession>A0ABC8R787</accession>
<dbReference type="PANTHER" id="PTHR45650">
    <property type="entry name" value="GDSL-LIKE LIPASE/ACYLHYDROLASE-RELATED"/>
    <property type="match status" value="1"/>
</dbReference>
<organism evidence="2 3">
    <name type="scientific">Ilex paraguariensis</name>
    <name type="common">yerba mate</name>
    <dbReference type="NCBI Taxonomy" id="185542"/>
    <lineage>
        <taxon>Eukaryota</taxon>
        <taxon>Viridiplantae</taxon>
        <taxon>Streptophyta</taxon>
        <taxon>Embryophyta</taxon>
        <taxon>Tracheophyta</taxon>
        <taxon>Spermatophyta</taxon>
        <taxon>Magnoliopsida</taxon>
        <taxon>eudicotyledons</taxon>
        <taxon>Gunneridae</taxon>
        <taxon>Pentapetalae</taxon>
        <taxon>asterids</taxon>
        <taxon>campanulids</taxon>
        <taxon>Aquifoliales</taxon>
        <taxon>Aquifoliaceae</taxon>
        <taxon>Ilex</taxon>
    </lineage>
</organism>
<evidence type="ECO:0000313" key="2">
    <source>
        <dbReference type="EMBL" id="CAK9139425.1"/>
    </source>
</evidence>
<dbReference type="Proteomes" id="UP001642360">
    <property type="component" value="Unassembled WGS sequence"/>
</dbReference>
<dbReference type="AlphaFoldDB" id="A0ABC8R787"/>
<gene>
    <name evidence="2" type="ORF">ILEXP_LOCUS6817</name>
</gene>
<dbReference type="EMBL" id="CAUOFW020000959">
    <property type="protein sequence ID" value="CAK9139425.1"/>
    <property type="molecule type" value="Genomic_DNA"/>
</dbReference>
<name>A0ABC8R787_9AQUA</name>
<comment type="similarity">
    <text evidence="1">Belongs to the 'GDSL' lipolytic enzyme family.</text>
</comment>